<dbReference type="Proteomes" id="UP000193648">
    <property type="component" value="Unassembled WGS sequence"/>
</dbReference>
<accession>A0A1Y2G725</accession>
<reference evidence="2 3" key="1">
    <citation type="submission" date="2016-07" db="EMBL/GenBank/DDBJ databases">
        <title>Pervasive Adenine N6-methylation of Active Genes in Fungi.</title>
        <authorList>
            <consortium name="DOE Joint Genome Institute"/>
            <person name="Mondo S.J."/>
            <person name="Dannebaum R.O."/>
            <person name="Kuo R.C."/>
            <person name="Labutti K."/>
            <person name="Haridas S."/>
            <person name="Kuo A."/>
            <person name="Salamov A."/>
            <person name="Ahrendt S.R."/>
            <person name="Lipzen A."/>
            <person name="Sullivan W."/>
            <person name="Andreopoulos W.B."/>
            <person name="Clum A."/>
            <person name="Lindquist E."/>
            <person name="Daum C."/>
            <person name="Ramamoorthy G.K."/>
            <person name="Gryganskyi A."/>
            <person name="Culley D."/>
            <person name="Magnuson J.K."/>
            <person name="James T.Y."/>
            <person name="O'Malley M.A."/>
            <person name="Stajich J.E."/>
            <person name="Spatafora J.W."/>
            <person name="Visel A."/>
            <person name="Grigoriev I.V."/>
        </authorList>
    </citation>
    <scope>NUCLEOTIDE SEQUENCE [LARGE SCALE GENOMIC DNA]</scope>
    <source>
        <strain evidence="2 3">NRRL 3116</strain>
    </source>
</reference>
<feature type="compositionally biased region" description="Low complexity" evidence="1">
    <location>
        <begin position="957"/>
        <end position="973"/>
    </location>
</feature>
<feature type="compositionally biased region" description="Polar residues" evidence="1">
    <location>
        <begin position="486"/>
        <end position="504"/>
    </location>
</feature>
<dbReference type="GeneID" id="33567936"/>
<feature type="compositionally biased region" description="Basic and acidic residues" evidence="1">
    <location>
        <begin position="887"/>
        <end position="910"/>
    </location>
</feature>
<feature type="compositionally biased region" description="Polar residues" evidence="1">
    <location>
        <begin position="513"/>
        <end position="532"/>
    </location>
</feature>
<feature type="compositionally biased region" description="Low complexity" evidence="1">
    <location>
        <begin position="802"/>
        <end position="822"/>
    </location>
</feature>
<proteinExistence type="predicted"/>
<dbReference type="InterPro" id="IPR006624">
    <property type="entry name" value="Beta-propeller_rpt_TECPR"/>
</dbReference>
<feature type="region of interest" description="Disordered" evidence="1">
    <location>
        <begin position="450"/>
        <end position="532"/>
    </location>
</feature>
<feature type="compositionally biased region" description="Basic and acidic residues" evidence="1">
    <location>
        <begin position="782"/>
        <end position="801"/>
    </location>
</feature>
<feature type="compositionally biased region" description="Polar residues" evidence="1">
    <location>
        <begin position="850"/>
        <end position="869"/>
    </location>
</feature>
<dbReference type="InParanoid" id="A0A1Y2G725"/>
<comment type="caution">
    <text evidence="2">The sequence shown here is derived from an EMBL/GenBank/DDBJ whole genome shotgun (WGS) entry which is preliminary data.</text>
</comment>
<feature type="region of interest" description="Disordered" evidence="1">
    <location>
        <begin position="397"/>
        <end position="438"/>
    </location>
</feature>
<evidence type="ECO:0000313" key="3">
    <source>
        <dbReference type="Proteomes" id="UP000193648"/>
    </source>
</evidence>
<feature type="compositionally biased region" description="Polar residues" evidence="1">
    <location>
        <begin position="667"/>
        <end position="682"/>
    </location>
</feature>
<organism evidence="2 3">
    <name type="scientific">Lobosporangium transversale</name>
    <dbReference type="NCBI Taxonomy" id="64571"/>
    <lineage>
        <taxon>Eukaryota</taxon>
        <taxon>Fungi</taxon>
        <taxon>Fungi incertae sedis</taxon>
        <taxon>Mucoromycota</taxon>
        <taxon>Mortierellomycotina</taxon>
        <taxon>Mortierellomycetes</taxon>
        <taxon>Mortierellales</taxon>
        <taxon>Mortierellaceae</taxon>
        <taxon>Lobosporangium</taxon>
    </lineage>
</organism>
<feature type="compositionally biased region" description="Polar residues" evidence="1">
    <location>
        <begin position="1072"/>
        <end position="1087"/>
    </location>
</feature>
<dbReference type="EMBL" id="MCFF01000079">
    <property type="protein sequence ID" value="ORY96035.1"/>
    <property type="molecule type" value="Genomic_DNA"/>
</dbReference>
<sequence>MASSSMLWHHIPGRLHSVSVADKSNIWGVTLDYQLCRLDPNTQQWQFVAVTSESDNQARFSSLPTQSAESAQSTPYYSSATSTAMAAKKKVQSLIPASLGQSLGLTGDSITSTNRPLQQQQRLMHDNLMAFITDEDTDVDADADTTLQVSAAADGTVVRLDRSHRSWYLITPHYNHCNFEKDVIWIDLGHLWRCVSVASVSQIWGLNNSGDIHYGTSNQLVQLKAPVTTGAGYNRPNFTSISVGHDNIVLATDAHTGTVFRLKTHPSVSHPPLWTALPGTGTFCHLPSLMPSFAGSAITTQRLHMTSCTLSSADYIVGVAADGQVYRFCNNAWISMGGGAKFESVGVGVDGYVIGVDQDGDLFGCQLQSTIMVPGLASSSEAREAVRIEVSSGVSVEAQQQMWQKQDDDTDPPSSPKAPNQPSIPATPRLQGMPKRPLTSPRELFEISGTTFSSFSQNQIDQGQVQSRRQGERQFTAPLVSKTDNKNNNDSTPSSPAISRSNSFMMRYLTPARSGSQLSKKSSYASENGSAQLSPKARLNFAQVNNAENTRDIQQNISQQPMILNDTSTTSKGTKNTPLRIQTALFNTYGAPEVDSNDVSSRPLVTTGIRNGRSPSTDLPLDKNPYPPELFTPSQAASINNENNGLHHSNMSMNSSEPDYFPLSTKLTNTGSESQWQNQTKRYSSDKQEFINDDKDEVPLSGYQTSSSIRNDHSRGGSSNDDVAAAAKEYGNGYTHQGMRSNPTTALSVSTPGHPENGFGVSALSGKSEWIEDAMDPYNSHSHGDISLKTSLKPDHDKKQWDSSANDHSNINDSNSHNNSSNYSAPIYSSPTSPKTLASGYYSPPDTYQDRQTQSRGQTRNQQSAQTVYSRGPYYHSPPLGKSSPSHKQEFLHSTSNKEEGASDGHRSFEENPAAAPTLLYTRRSSSASEILMLQQQQEYLRLTRLRSEPASTSCDNIPASQASISSNNNNHNSNHFSKNYQNRGSVASFSDHYGDLLIEDNQATAVAAAARATRPYVTQEDYPSTIVPSPVKPATIRYNDPFMHANNDIEMDSLPKHGLGNGNEGSRDTSGRPSCSSSQLDTTVTGQPAPGLRRNDRCPSTPNRSMARPVTMNESGIQGEDAQGRWIGGSTGPDARVTSYNQDVHKSKCCLVL</sequence>
<feature type="region of interest" description="Disordered" evidence="1">
    <location>
        <begin position="952"/>
        <end position="973"/>
    </location>
</feature>
<feature type="region of interest" description="Disordered" evidence="1">
    <location>
        <begin position="667"/>
        <end position="761"/>
    </location>
</feature>
<feature type="compositionally biased region" description="Basic and acidic residues" evidence="1">
    <location>
        <begin position="683"/>
        <end position="693"/>
    </location>
</feature>
<feature type="region of interest" description="Disordered" evidence="1">
    <location>
        <begin position="1048"/>
        <end position="1126"/>
    </location>
</feature>
<feature type="compositionally biased region" description="Polar residues" evidence="1">
    <location>
        <begin position="734"/>
        <end position="751"/>
    </location>
</feature>
<feature type="compositionally biased region" description="Polar residues" evidence="1">
    <location>
        <begin position="823"/>
        <end position="836"/>
    </location>
</feature>
<dbReference type="OrthoDB" id="166585at2759"/>
<evidence type="ECO:0000256" key="1">
    <source>
        <dbReference type="SAM" id="MobiDB-lite"/>
    </source>
</evidence>
<feature type="region of interest" description="Disordered" evidence="1">
    <location>
        <begin position="780"/>
        <end position="914"/>
    </location>
</feature>
<dbReference type="AlphaFoldDB" id="A0A1Y2G725"/>
<dbReference type="RefSeq" id="XP_021875467.1">
    <property type="nucleotide sequence ID" value="XM_022026093.1"/>
</dbReference>
<protein>
    <submittedName>
        <fullName evidence="2">Uncharacterized protein</fullName>
    </submittedName>
</protein>
<evidence type="ECO:0000313" key="2">
    <source>
        <dbReference type="EMBL" id="ORY96035.1"/>
    </source>
</evidence>
<dbReference type="SMART" id="SM00706">
    <property type="entry name" value="TECPR"/>
    <property type="match status" value="5"/>
</dbReference>
<gene>
    <name evidence="2" type="ORF">BCR41DRAFT_364971</name>
</gene>
<name>A0A1Y2G725_9FUNG</name>
<feature type="compositionally biased region" description="Polar residues" evidence="1">
    <location>
        <begin position="450"/>
        <end position="468"/>
    </location>
</feature>
<keyword evidence="3" id="KW-1185">Reference proteome</keyword>